<evidence type="ECO:0000256" key="1">
    <source>
        <dbReference type="ARBA" id="ARBA00023015"/>
    </source>
</evidence>
<dbReference type="RefSeq" id="WP_187028250.1">
    <property type="nucleotide sequence ID" value="NZ_AP023420.1"/>
</dbReference>
<dbReference type="InterPro" id="IPR009057">
    <property type="entry name" value="Homeodomain-like_sf"/>
</dbReference>
<dbReference type="InterPro" id="IPR018060">
    <property type="entry name" value="HTH_AraC"/>
</dbReference>
<reference evidence="5" key="1">
    <citation type="submission" date="2020-09" db="EMBL/GenBank/DDBJ databases">
        <title>New species isolated from human feces.</title>
        <authorList>
            <person name="Kitahara M."/>
            <person name="Shigeno Y."/>
            <person name="Shime M."/>
            <person name="Matsumoto Y."/>
            <person name="Nakamura S."/>
            <person name="Motooka D."/>
            <person name="Fukuoka S."/>
            <person name="Nishikawa H."/>
            <person name="Benno Y."/>
        </authorList>
    </citation>
    <scope>NUCLEOTIDE SEQUENCE</scope>
    <source>
        <strain evidence="5">MM59</strain>
    </source>
</reference>
<proteinExistence type="predicted"/>
<evidence type="ECO:0000259" key="4">
    <source>
        <dbReference type="PROSITE" id="PS01124"/>
    </source>
</evidence>
<dbReference type="SMART" id="SM00342">
    <property type="entry name" value="HTH_ARAC"/>
    <property type="match status" value="1"/>
</dbReference>
<dbReference type="EMBL" id="AP023420">
    <property type="protein sequence ID" value="BCK83518.1"/>
    <property type="molecule type" value="Genomic_DNA"/>
</dbReference>
<keyword evidence="1" id="KW-0805">Transcription regulation</keyword>
<dbReference type="InterPro" id="IPR037923">
    <property type="entry name" value="HTH-like"/>
</dbReference>
<protein>
    <submittedName>
        <fullName evidence="5">AraC family transcriptional regulator</fullName>
    </submittedName>
</protein>
<evidence type="ECO:0000313" key="6">
    <source>
        <dbReference type="Proteomes" id="UP000679848"/>
    </source>
</evidence>
<dbReference type="Gene3D" id="2.60.120.10">
    <property type="entry name" value="Jelly Rolls"/>
    <property type="match status" value="1"/>
</dbReference>
<feature type="domain" description="HTH araC/xylS-type" evidence="4">
    <location>
        <begin position="187"/>
        <end position="282"/>
    </location>
</feature>
<evidence type="ECO:0000313" key="5">
    <source>
        <dbReference type="EMBL" id="BCK83518.1"/>
    </source>
</evidence>
<dbReference type="Gene3D" id="1.10.10.60">
    <property type="entry name" value="Homeodomain-like"/>
    <property type="match status" value="2"/>
</dbReference>
<dbReference type="KEGG" id="pfaa:MM59RIKEN_08370"/>
<dbReference type="SUPFAM" id="SSF46689">
    <property type="entry name" value="Homeodomain-like"/>
    <property type="match status" value="2"/>
</dbReference>
<sequence>MPERSEADKRGYLNEGFRLFHLKDRLAQRLDYHYHEFDKLILLLHGKVTYVVEGVTYFLQPWDLLLVQHNLIHKPIIDPTEPYERVVVWLGREWMHARSDPEEPLDQCFEIARERGFHLLRGGGEQRLSYMQSIQRLEEALRSREFGGHRLADTLCQQLLIAVNRDILADRTTREETDSYRVDPKIEEILRYITAHLEEPLSVEGLARRFYISRYYLMHRFKAVTGYTVHQYISQKRLLWAAELIRAGTPVMKAAEQTGFAEYSTFLRAFQNTFHMSPREFR</sequence>
<dbReference type="InterPro" id="IPR014710">
    <property type="entry name" value="RmlC-like_jellyroll"/>
</dbReference>
<evidence type="ECO:0000256" key="3">
    <source>
        <dbReference type="ARBA" id="ARBA00023163"/>
    </source>
</evidence>
<evidence type="ECO:0000256" key="2">
    <source>
        <dbReference type="ARBA" id="ARBA00023125"/>
    </source>
</evidence>
<dbReference type="PANTHER" id="PTHR43280">
    <property type="entry name" value="ARAC-FAMILY TRANSCRIPTIONAL REGULATOR"/>
    <property type="match status" value="1"/>
</dbReference>
<organism evidence="5 6">
    <name type="scientific">Pusillibacter faecalis</name>
    <dbReference type="NCBI Taxonomy" id="2714358"/>
    <lineage>
        <taxon>Bacteria</taxon>
        <taxon>Bacillati</taxon>
        <taxon>Bacillota</taxon>
        <taxon>Clostridia</taxon>
        <taxon>Eubacteriales</taxon>
        <taxon>Oscillospiraceae</taxon>
        <taxon>Pusillibacter</taxon>
    </lineage>
</organism>
<gene>
    <name evidence="5" type="ORF">MM59RIKEN_08370</name>
</gene>
<keyword evidence="2" id="KW-0238">DNA-binding</keyword>
<dbReference type="GO" id="GO:0003700">
    <property type="term" value="F:DNA-binding transcription factor activity"/>
    <property type="evidence" value="ECO:0007669"/>
    <property type="project" value="InterPro"/>
</dbReference>
<dbReference type="GO" id="GO:0043565">
    <property type="term" value="F:sequence-specific DNA binding"/>
    <property type="evidence" value="ECO:0007669"/>
    <property type="project" value="InterPro"/>
</dbReference>
<accession>A0A810Q5C4</accession>
<dbReference type="PROSITE" id="PS01124">
    <property type="entry name" value="HTH_ARAC_FAMILY_2"/>
    <property type="match status" value="1"/>
</dbReference>
<dbReference type="SUPFAM" id="SSF51215">
    <property type="entry name" value="Regulatory protein AraC"/>
    <property type="match status" value="1"/>
</dbReference>
<keyword evidence="6" id="KW-1185">Reference proteome</keyword>
<keyword evidence="3" id="KW-0804">Transcription</keyword>
<dbReference type="Proteomes" id="UP000679848">
    <property type="component" value="Chromosome"/>
</dbReference>
<dbReference type="Pfam" id="PF12833">
    <property type="entry name" value="HTH_18"/>
    <property type="match status" value="1"/>
</dbReference>
<dbReference type="PANTHER" id="PTHR43280:SF34">
    <property type="entry name" value="ARAC-FAMILY TRANSCRIPTIONAL REGULATOR"/>
    <property type="match status" value="1"/>
</dbReference>
<dbReference type="AlphaFoldDB" id="A0A810Q5C4"/>
<name>A0A810Q5C4_9FIRM</name>